<protein>
    <recommendedName>
        <fullName evidence="3">LITAF domain-containing protein</fullName>
    </recommendedName>
</protein>
<evidence type="ECO:0000313" key="2">
    <source>
        <dbReference type="Proteomes" id="UP000184330"/>
    </source>
</evidence>
<keyword evidence="2" id="KW-1185">Reference proteome</keyword>
<dbReference type="Proteomes" id="UP000184330">
    <property type="component" value="Unassembled WGS sequence"/>
</dbReference>
<organism evidence="1 2">
    <name type="scientific">Phialocephala subalpina</name>
    <dbReference type="NCBI Taxonomy" id="576137"/>
    <lineage>
        <taxon>Eukaryota</taxon>
        <taxon>Fungi</taxon>
        <taxon>Dikarya</taxon>
        <taxon>Ascomycota</taxon>
        <taxon>Pezizomycotina</taxon>
        <taxon>Leotiomycetes</taxon>
        <taxon>Helotiales</taxon>
        <taxon>Mollisiaceae</taxon>
        <taxon>Phialocephala</taxon>
        <taxon>Phialocephala fortinii species complex</taxon>
    </lineage>
</organism>
<evidence type="ECO:0008006" key="3">
    <source>
        <dbReference type="Google" id="ProtNLM"/>
    </source>
</evidence>
<reference evidence="1 2" key="1">
    <citation type="submission" date="2016-03" db="EMBL/GenBank/DDBJ databases">
        <authorList>
            <person name="Ploux O."/>
        </authorList>
    </citation>
    <scope>NUCLEOTIDE SEQUENCE [LARGE SCALE GENOMIC DNA]</scope>
    <source>
        <strain evidence="1 2">UAMH 11012</strain>
    </source>
</reference>
<sequence>MTDRTWCPSLSSPPFHPFTLQLAPIETPVYTNFPYPYQNSNTEPQRLEKGVNGQRQQPQIRIQQVFQARVYQAATPLNVLRRTRAPADCPVCEQRQITRTSPVIGEYESDVMVMTMAGDENFSIWAGALCLFT</sequence>
<dbReference type="OrthoDB" id="5599753at2759"/>
<name>A0A1L7XAB4_9HELO</name>
<dbReference type="AlphaFoldDB" id="A0A1L7XAB4"/>
<accession>A0A1L7XAB4</accession>
<gene>
    <name evidence="1" type="ORF">PAC_11861</name>
</gene>
<evidence type="ECO:0000313" key="1">
    <source>
        <dbReference type="EMBL" id="CZR61964.1"/>
    </source>
</evidence>
<dbReference type="EMBL" id="FJOG01000019">
    <property type="protein sequence ID" value="CZR61964.1"/>
    <property type="molecule type" value="Genomic_DNA"/>
</dbReference>
<proteinExistence type="predicted"/>